<reference evidence="2" key="1">
    <citation type="journal article" date="2023" name="Nat. Plants">
        <title>Single-cell RNA sequencing provides a high-resolution roadmap for understanding the multicellular compartmentation of specialized metabolism.</title>
        <authorList>
            <person name="Sun S."/>
            <person name="Shen X."/>
            <person name="Li Y."/>
            <person name="Li Y."/>
            <person name="Wang S."/>
            <person name="Li R."/>
            <person name="Zhang H."/>
            <person name="Shen G."/>
            <person name="Guo B."/>
            <person name="Wei J."/>
            <person name="Xu J."/>
            <person name="St-Pierre B."/>
            <person name="Chen S."/>
            <person name="Sun C."/>
        </authorList>
    </citation>
    <scope>NUCLEOTIDE SEQUENCE [LARGE SCALE GENOMIC DNA]</scope>
</reference>
<name>A0ACC0B6C9_CATRO</name>
<evidence type="ECO:0000313" key="1">
    <source>
        <dbReference type="EMBL" id="KAI5668122.1"/>
    </source>
</evidence>
<dbReference type="Proteomes" id="UP001060085">
    <property type="component" value="Linkage Group LG04"/>
</dbReference>
<gene>
    <name evidence="1" type="ORF">M9H77_17975</name>
</gene>
<organism evidence="1 2">
    <name type="scientific">Catharanthus roseus</name>
    <name type="common">Madagascar periwinkle</name>
    <name type="synonym">Vinca rosea</name>
    <dbReference type="NCBI Taxonomy" id="4058"/>
    <lineage>
        <taxon>Eukaryota</taxon>
        <taxon>Viridiplantae</taxon>
        <taxon>Streptophyta</taxon>
        <taxon>Embryophyta</taxon>
        <taxon>Tracheophyta</taxon>
        <taxon>Spermatophyta</taxon>
        <taxon>Magnoliopsida</taxon>
        <taxon>eudicotyledons</taxon>
        <taxon>Gunneridae</taxon>
        <taxon>Pentapetalae</taxon>
        <taxon>asterids</taxon>
        <taxon>lamiids</taxon>
        <taxon>Gentianales</taxon>
        <taxon>Apocynaceae</taxon>
        <taxon>Rauvolfioideae</taxon>
        <taxon>Vinceae</taxon>
        <taxon>Catharanthinae</taxon>
        <taxon>Catharanthus</taxon>
    </lineage>
</organism>
<sequence length="101" mass="11668">MTNRLATIIPKKEKTRAITFIPVTLTPLIVGTGWRKRTGIRAPSTNCRDQERSSNLSPDFTIQASNIFGRRKRHTNPMNRHSKRRVPRKHLAGRSQKNHAW</sequence>
<evidence type="ECO:0000313" key="2">
    <source>
        <dbReference type="Proteomes" id="UP001060085"/>
    </source>
</evidence>
<protein>
    <submittedName>
        <fullName evidence="1">Uncharacterized protein</fullName>
    </submittedName>
</protein>
<proteinExistence type="predicted"/>
<accession>A0ACC0B6C9</accession>
<comment type="caution">
    <text evidence="1">The sequence shown here is derived from an EMBL/GenBank/DDBJ whole genome shotgun (WGS) entry which is preliminary data.</text>
</comment>
<dbReference type="EMBL" id="CM044704">
    <property type="protein sequence ID" value="KAI5668122.1"/>
    <property type="molecule type" value="Genomic_DNA"/>
</dbReference>
<keyword evidence="2" id="KW-1185">Reference proteome</keyword>